<keyword evidence="2" id="KW-0378">Hydrolase</keyword>
<keyword evidence="3" id="KW-1185">Reference proteome</keyword>
<dbReference type="InterPro" id="IPR029062">
    <property type="entry name" value="Class_I_gatase-like"/>
</dbReference>
<evidence type="ECO:0000259" key="1">
    <source>
        <dbReference type="Pfam" id="PF00117"/>
    </source>
</evidence>
<sequence length="238" mass="26040">MTRLRFALLNAAHDGANTRRNFRRELDVDLVEFDAVDGDLPDHTEFDGVVVTGSRSSVYWDEAWIPPLVDYVAEAAEAGCPVLGVCYGHQVLAEALGGRVAGMDGFEIGYNEIRRVRDDPLFEGIDESFTAFTTHGDAVVELPPSATLLAENDRGVHAFRDGHCWGVQFHPEYDVETAREVTDGKREQIGDARVDGVLESITPAAYDAACEAKALFENFTAYAARLAGERSERAAADD</sequence>
<accession>A0A8T8LKC4</accession>
<evidence type="ECO:0000313" key="2">
    <source>
        <dbReference type="EMBL" id="QUO47366.1"/>
    </source>
</evidence>
<dbReference type="OrthoDB" id="7388at2157"/>
<dbReference type="EMBL" id="CP073695">
    <property type="protein sequence ID" value="QUO47366.1"/>
    <property type="molecule type" value="Genomic_DNA"/>
</dbReference>
<dbReference type="AlphaFoldDB" id="A0A8T8LKC4"/>
<dbReference type="PANTHER" id="PTHR42695">
    <property type="entry name" value="GLUTAMINE AMIDOTRANSFERASE YLR126C-RELATED"/>
    <property type="match status" value="1"/>
</dbReference>
<reference evidence="2 3" key="1">
    <citation type="submission" date="2021-03" db="EMBL/GenBank/DDBJ databases">
        <title>Halorubrum sodomense MBLA0099, Whole genome shotgun sequencing.</title>
        <authorList>
            <person name="Seo M.-J."/>
            <person name="Cho E.-S."/>
            <person name="Hwang C.Y."/>
        </authorList>
    </citation>
    <scope>NUCLEOTIDE SEQUENCE [LARGE SCALE GENOMIC DNA]</scope>
    <source>
        <strain evidence="2 3">MBLA0099</strain>
    </source>
</reference>
<dbReference type="GO" id="GO:0005829">
    <property type="term" value="C:cytosol"/>
    <property type="evidence" value="ECO:0007669"/>
    <property type="project" value="TreeGrafter"/>
</dbReference>
<dbReference type="GO" id="GO:0016787">
    <property type="term" value="F:hydrolase activity"/>
    <property type="evidence" value="ECO:0007669"/>
    <property type="project" value="UniProtKB-KW"/>
</dbReference>
<dbReference type="InterPro" id="IPR017926">
    <property type="entry name" value="GATASE"/>
</dbReference>
<dbReference type="CDD" id="cd01741">
    <property type="entry name" value="GATase1_1"/>
    <property type="match status" value="1"/>
</dbReference>
<dbReference type="KEGG" id="hss:J7656_12415"/>
<dbReference type="PROSITE" id="PS51273">
    <property type="entry name" value="GATASE_TYPE_1"/>
    <property type="match status" value="1"/>
</dbReference>
<evidence type="ECO:0000313" key="3">
    <source>
        <dbReference type="Proteomes" id="UP000679341"/>
    </source>
</evidence>
<dbReference type="Gene3D" id="3.40.50.880">
    <property type="match status" value="1"/>
</dbReference>
<dbReference type="InterPro" id="IPR044992">
    <property type="entry name" value="ChyE-like"/>
</dbReference>
<dbReference type="Pfam" id="PF00117">
    <property type="entry name" value="GATase"/>
    <property type="match status" value="1"/>
</dbReference>
<feature type="domain" description="Glutamine amidotransferase" evidence="1">
    <location>
        <begin position="23"/>
        <end position="177"/>
    </location>
</feature>
<dbReference type="RefSeq" id="WP_211553447.1">
    <property type="nucleotide sequence ID" value="NZ_CP073695.1"/>
</dbReference>
<dbReference type="Proteomes" id="UP000679341">
    <property type="component" value="Chromosome"/>
</dbReference>
<dbReference type="PANTHER" id="PTHR42695:SF5">
    <property type="entry name" value="GLUTAMINE AMIDOTRANSFERASE YLR126C-RELATED"/>
    <property type="match status" value="1"/>
</dbReference>
<protein>
    <submittedName>
        <fullName evidence="2">Gamma-glutamyl-gamma-aminobutyrate hydrolase family protein</fullName>
    </submittedName>
</protein>
<dbReference type="GeneID" id="64828357"/>
<dbReference type="SUPFAM" id="SSF52317">
    <property type="entry name" value="Class I glutamine amidotransferase-like"/>
    <property type="match status" value="1"/>
</dbReference>
<organism evidence="2 3">
    <name type="scientific">Halorubrum ruber</name>
    <dbReference type="NCBI Taxonomy" id="2982524"/>
    <lineage>
        <taxon>Archaea</taxon>
        <taxon>Methanobacteriati</taxon>
        <taxon>Methanobacteriota</taxon>
        <taxon>Stenosarchaea group</taxon>
        <taxon>Halobacteria</taxon>
        <taxon>Halobacteriales</taxon>
        <taxon>Haloferacaceae</taxon>
        <taxon>Halorubrum</taxon>
    </lineage>
</organism>
<gene>
    <name evidence="2" type="ORF">J7656_12415</name>
</gene>
<name>A0A8T8LKC4_9EURY</name>
<proteinExistence type="predicted"/>